<keyword evidence="2" id="KW-1185">Reference proteome</keyword>
<dbReference type="SUPFAM" id="SSF160104">
    <property type="entry name" value="Acetoacetate decarboxylase-like"/>
    <property type="match status" value="1"/>
</dbReference>
<proteinExistence type="predicted"/>
<name>A0A090D090_9BACT</name>
<organism evidence="1 2">
    <name type="scientific">Candidatus Criblamydia sequanensis CRIB-18</name>
    <dbReference type="NCBI Taxonomy" id="1437425"/>
    <lineage>
        <taxon>Bacteria</taxon>
        <taxon>Pseudomonadati</taxon>
        <taxon>Chlamydiota</taxon>
        <taxon>Chlamydiia</taxon>
        <taxon>Parachlamydiales</taxon>
        <taxon>Candidatus Criblamydiaceae</taxon>
        <taxon>Candidatus Criblamydia</taxon>
    </lineage>
</organism>
<comment type="caution">
    <text evidence="1">The sequence shown here is derived from an EMBL/GenBank/DDBJ whole genome shotgun (WGS) entry which is preliminary data.</text>
</comment>
<dbReference type="Pfam" id="PF09844">
    <property type="entry name" value="DUF2071"/>
    <property type="match status" value="1"/>
</dbReference>
<evidence type="ECO:0000313" key="1">
    <source>
        <dbReference type="EMBL" id="CDR34917.1"/>
    </source>
</evidence>
<reference evidence="1" key="2">
    <citation type="submission" date="2014-09" db="EMBL/GenBank/DDBJ databases">
        <title>Criblamydia sequanensis harbors a mega-plasmid encoding arsenite resistance.</title>
        <authorList>
            <person name="Bertelli C."/>
            <person name="Goesmann A."/>
            <person name="Greub G."/>
        </authorList>
    </citation>
    <scope>NUCLEOTIDE SEQUENCE [LARGE SCALE GENOMIC DNA]</scope>
    <source>
        <strain evidence="1">CRIB-18</strain>
    </source>
</reference>
<dbReference type="Gene3D" id="2.40.400.10">
    <property type="entry name" value="Acetoacetate decarboxylase-like"/>
    <property type="match status" value="1"/>
</dbReference>
<dbReference type="OrthoDB" id="150993at2"/>
<dbReference type="eggNOG" id="COG3361">
    <property type="taxonomic scope" value="Bacteria"/>
</dbReference>
<evidence type="ECO:0000313" key="2">
    <source>
        <dbReference type="Proteomes" id="UP000031552"/>
    </source>
</evidence>
<dbReference type="InterPro" id="IPR018644">
    <property type="entry name" value="DUF2071"/>
</dbReference>
<evidence type="ECO:0008006" key="3">
    <source>
        <dbReference type="Google" id="ProtNLM"/>
    </source>
</evidence>
<gene>
    <name evidence="1" type="ORF">CSEC_2111</name>
</gene>
<dbReference type="Proteomes" id="UP000031552">
    <property type="component" value="Unassembled WGS sequence"/>
</dbReference>
<dbReference type="RefSeq" id="WP_041018461.1">
    <property type="nucleotide sequence ID" value="NZ_CCEJ010000010.1"/>
</dbReference>
<dbReference type="STRING" id="1437425.CSEC_2111"/>
<dbReference type="EMBL" id="CCEJ010000010">
    <property type="protein sequence ID" value="CDR34917.1"/>
    <property type="molecule type" value="Genomic_DNA"/>
</dbReference>
<accession>A0A090D090</accession>
<reference evidence="1" key="1">
    <citation type="submission" date="2013-12" db="EMBL/GenBank/DDBJ databases">
        <authorList>
            <person name="Linke B."/>
        </authorList>
    </citation>
    <scope>NUCLEOTIDE SEQUENCE [LARGE SCALE GENOMIC DNA]</scope>
    <source>
        <strain evidence="1">CRIB-18</strain>
    </source>
</reference>
<dbReference type="PANTHER" id="PTHR39186">
    <property type="entry name" value="DUF2071 FAMILY PROTEIN"/>
    <property type="match status" value="1"/>
</dbReference>
<protein>
    <recommendedName>
        <fullName evidence="3">DUF2071 domain-containing protein</fullName>
    </recommendedName>
</protein>
<dbReference type="PANTHER" id="PTHR39186:SF1">
    <property type="entry name" value="DUF2071 DOMAIN-CONTAINING PROTEIN"/>
    <property type="match status" value="1"/>
</dbReference>
<dbReference type="InterPro" id="IPR023375">
    <property type="entry name" value="ADC_dom_sf"/>
</dbReference>
<dbReference type="AlphaFoldDB" id="A0A090D090"/>
<sequence length="250" mass="29093">MQSEKDISIEDRLKAKKLGPFPCMYQDWRHLLFLNWAYDPKEIQKTLPKGLFVDVHEGKAFLSVVVFFIENLRAPFLPKVPGLSHFIEINLRTYVYDERGVPGVWFYSLDIDSKLAAFGGRTFFHLPYHQADLKSEFKNGIIHITGQRKSNPSTFFNFSYKENNEKNRLAKPGTQDFFLVERYILYTTVKNQLKRGQVHHESYPLAQTDFFTANTNLFESNHFFKPQGPPDSIQYSPGVDVSIFPLKNNK</sequence>